<evidence type="ECO:0000313" key="2">
    <source>
        <dbReference type="EMBL" id="GAF78621.1"/>
    </source>
</evidence>
<reference evidence="2" key="1">
    <citation type="journal article" date="2014" name="Front. Microbiol.">
        <title>High frequency of phylogenetically diverse reductive dehalogenase-homologous genes in deep subseafloor sedimentary metagenomes.</title>
        <authorList>
            <person name="Kawai M."/>
            <person name="Futagami T."/>
            <person name="Toyoda A."/>
            <person name="Takaki Y."/>
            <person name="Nishi S."/>
            <person name="Hori S."/>
            <person name="Arai W."/>
            <person name="Tsubouchi T."/>
            <person name="Morono Y."/>
            <person name="Uchiyama I."/>
            <person name="Ito T."/>
            <person name="Fujiyama A."/>
            <person name="Inagaki F."/>
            <person name="Takami H."/>
        </authorList>
    </citation>
    <scope>NUCLEOTIDE SEQUENCE</scope>
    <source>
        <strain evidence="2">Expedition CK06-06</strain>
    </source>
</reference>
<gene>
    <name evidence="2" type="ORF">S01H1_08725</name>
</gene>
<comment type="caution">
    <text evidence="2">The sequence shown here is derived from an EMBL/GenBank/DDBJ whole genome shotgun (WGS) entry which is preliminary data.</text>
</comment>
<evidence type="ECO:0000256" key="1">
    <source>
        <dbReference type="SAM" id="Phobius"/>
    </source>
</evidence>
<accession>X0SU06</accession>
<feature type="transmembrane region" description="Helical" evidence="1">
    <location>
        <begin position="7"/>
        <end position="25"/>
    </location>
</feature>
<proteinExistence type="predicted"/>
<name>X0SU06_9ZZZZ</name>
<feature type="transmembrane region" description="Helical" evidence="1">
    <location>
        <begin position="37"/>
        <end position="55"/>
    </location>
</feature>
<dbReference type="AlphaFoldDB" id="X0SU06"/>
<keyword evidence="1" id="KW-0472">Membrane</keyword>
<protein>
    <submittedName>
        <fullName evidence="2">Uncharacterized protein</fullName>
    </submittedName>
</protein>
<sequence length="74" mass="8212">MRKIGGTLLGIGLGILVGWGFYWLFDLAFPELPIAVKIGITAVVIGLTLLLISLVRERIRTSKEDRKKFKGVEN</sequence>
<keyword evidence="1" id="KW-0812">Transmembrane</keyword>
<dbReference type="EMBL" id="BARS01004463">
    <property type="protein sequence ID" value="GAF78621.1"/>
    <property type="molecule type" value="Genomic_DNA"/>
</dbReference>
<dbReference type="SUPFAM" id="SSF82866">
    <property type="entry name" value="Multidrug efflux transporter AcrB transmembrane domain"/>
    <property type="match status" value="1"/>
</dbReference>
<keyword evidence="1" id="KW-1133">Transmembrane helix</keyword>
<organism evidence="2">
    <name type="scientific">marine sediment metagenome</name>
    <dbReference type="NCBI Taxonomy" id="412755"/>
    <lineage>
        <taxon>unclassified sequences</taxon>
        <taxon>metagenomes</taxon>
        <taxon>ecological metagenomes</taxon>
    </lineage>
</organism>